<evidence type="ECO:0000313" key="8">
    <source>
        <dbReference type="EMBL" id="RDE22754.1"/>
    </source>
</evidence>
<keyword evidence="4 7" id="KW-0812">Transmembrane</keyword>
<dbReference type="EMBL" id="QQOH01000002">
    <property type="protein sequence ID" value="RDE22754.1"/>
    <property type="molecule type" value="Genomic_DNA"/>
</dbReference>
<keyword evidence="3" id="KW-0997">Cell inner membrane</keyword>
<evidence type="ECO:0000313" key="9">
    <source>
        <dbReference type="Proteomes" id="UP000253769"/>
    </source>
</evidence>
<dbReference type="OrthoDB" id="9808671at2"/>
<organism evidence="8 9">
    <name type="scientific">Motiliproteus coralliicola</name>
    <dbReference type="NCBI Taxonomy" id="2283196"/>
    <lineage>
        <taxon>Bacteria</taxon>
        <taxon>Pseudomonadati</taxon>
        <taxon>Pseudomonadota</taxon>
        <taxon>Gammaproteobacteria</taxon>
        <taxon>Oceanospirillales</taxon>
        <taxon>Oceanospirillaceae</taxon>
        <taxon>Motiliproteus</taxon>
    </lineage>
</organism>
<feature type="transmembrane region" description="Helical" evidence="7">
    <location>
        <begin position="138"/>
        <end position="160"/>
    </location>
</feature>
<evidence type="ECO:0000256" key="4">
    <source>
        <dbReference type="ARBA" id="ARBA00022692"/>
    </source>
</evidence>
<evidence type="ECO:0000256" key="7">
    <source>
        <dbReference type="HAMAP-Rule" id="MF_00672"/>
    </source>
</evidence>
<evidence type="ECO:0000256" key="6">
    <source>
        <dbReference type="ARBA" id="ARBA00023136"/>
    </source>
</evidence>
<evidence type="ECO:0000256" key="3">
    <source>
        <dbReference type="ARBA" id="ARBA00022519"/>
    </source>
</evidence>
<dbReference type="Proteomes" id="UP000253769">
    <property type="component" value="Unassembled WGS sequence"/>
</dbReference>
<dbReference type="PANTHER" id="PTHR30213:SF0">
    <property type="entry name" value="UPF0761 MEMBRANE PROTEIN YIHY"/>
    <property type="match status" value="1"/>
</dbReference>
<feature type="transmembrane region" description="Helical" evidence="7">
    <location>
        <begin position="212"/>
        <end position="234"/>
    </location>
</feature>
<dbReference type="HAMAP" id="MF_00672">
    <property type="entry name" value="UPF0761"/>
    <property type="match status" value="1"/>
</dbReference>
<feature type="transmembrane region" description="Helical" evidence="7">
    <location>
        <begin position="180"/>
        <end position="200"/>
    </location>
</feature>
<dbReference type="AlphaFoldDB" id="A0A369WQ62"/>
<evidence type="ECO:0000256" key="1">
    <source>
        <dbReference type="ARBA" id="ARBA00004651"/>
    </source>
</evidence>
<reference evidence="8 9" key="1">
    <citation type="submission" date="2018-07" db="EMBL/GenBank/DDBJ databases">
        <title>Motiliproteus coralliicola sp. nov., a bacterium isolated from Coral.</title>
        <authorList>
            <person name="Wang G."/>
        </authorList>
    </citation>
    <scope>NUCLEOTIDE SEQUENCE [LARGE SCALE GENOMIC DNA]</scope>
    <source>
        <strain evidence="8 9">C34</strain>
    </source>
</reference>
<feature type="transmembrane region" description="Helical" evidence="7">
    <location>
        <begin position="97"/>
        <end position="117"/>
    </location>
</feature>
<comment type="caution">
    <text evidence="8">The sequence shown here is derived from an EMBL/GenBank/DDBJ whole genome shotgun (WGS) entry which is preliminary data.</text>
</comment>
<keyword evidence="9" id="KW-1185">Reference proteome</keyword>
<keyword evidence="5 7" id="KW-1133">Transmembrane helix</keyword>
<sequence length="428" mass="47426">MKNLTSAIGSSTSLGFLRHLFQQFIANQGILNAAAMTYTTLFAVVPMMTVTYAMLASVPSFQGLGPQLESMIFDNFVPSTGAAVKEYLSGFAGQARSLTGIGILFLVITAFMMLKSIEKTFNRIWQVREPRRGLPSFLIYWAVLSLGPVLLGLGLGLTSYVTSLPLVSDATDVIGGRERLLALLPLLLSGAAFTLLYAAVPNCTVRLRHAMVGGLLSALLFEAAKRGFAMFVSLSPSYQLVYGAFAAVPLFLLWIYISWIIVLLGAQFVRCLSTYDSSRRGIDAPPLYWGLAMMEQLWRAQQLGHGLYESQLARRLPGLSVLLLSRYLEELKRAGMVSVNHKGQYLLCRDLHTLTLEQFQSKLLWPLPDALSQAYCDDPQHWSDQLRLSLDHVTDFRVEQLGTNLAQLFGQQRETVKEIDSKLRTAAK</sequence>
<name>A0A369WQ62_9GAMM</name>
<feature type="transmembrane region" description="Helical" evidence="7">
    <location>
        <begin position="30"/>
        <end position="55"/>
    </location>
</feature>
<protein>
    <recommendedName>
        <fullName evidence="7">UPF0761 membrane protein DV711_09260</fullName>
    </recommendedName>
</protein>
<keyword evidence="2 7" id="KW-1003">Cell membrane</keyword>
<dbReference type="InterPro" id="IPR023679">
    <property type="entry name" value="UPF0761_bac"/>
</dbReference>
<comment type="similarity">
    <text evidence="7">Belongs to the UPF0761 family.</text>
</comment>
<dbReference type="Pfam" id="PF03631">
    <property type="entry name" value="Virul_fac_BrkB"/>
    <property type="match status" value="1"/>
</dbReference>
<feature type="transmembrane region" description="Helical" evidence="7">
    <location>
        <begin position="240"/>
        <end position="269"/>
    </location>
</feature>
<dbReference type="PANTHER" id="PTHR30213">
    <property type="entry name" value="INNER MEMBRANE PROTEIN YHJD"/>
    <property type="match status" value="1"/>
</dbReference>
<evidence type="ECO:0000256" key="5">
    <source>
        <dbReference type="ARBA" id="ARBA00022989"/>
    </source>
</evidence>
<dbReference type="GO" id="GO:0005886">
    <property type="term" value="C:plasma membrane"/>
    <property type="evidence" value="ECO:0007669"/>
    <property type="project" value="UniProtKB-SubCell"/>
</dbReference>
<comment type="subcellular location">
    <subcellularLocation>
        <location evidence="1 7">Cell membrane</location>
        <topology evidence="1 7">Multi-pass membrane protein</topology>
    </subcellularLocation>
</comment>
<proteinExistence type="inferred from homology"/>
<keyword evidence="6 7" id="KW-0472">Membrane</keyword>
<dbReference type="NCBIfam" id="TIGR00765">
    <property type="entry name" value="yihY_not_rbn"/>
    <property type="match status" value="1"/>
</dbReference>
<dbReference type="InterPro" id="IPR017039">
    <property type="entry name" value="Virul_fac_BrkB"/>
</dbReference>
<accession>A0A369WQ62</accession>
<gene>
    <name evidence="8" type="ORF">DV711_09260</name>
</gene>
<evidence type="ECO:0000256" key="2">
    <source>
        <dbReference type="ARBA" id="ARBA00022475"/>
    </source>
</evidence>
<dbReference type="RefSeq" id="WP_114695386.1">
    <property type="nucleotide sequence ID" value="NZ_QQOH01000002.1"/>
</dbReference>